<evidence type="ECO:0000313" key="8">
    <source>
        <dbReference type="Proteomes" id="UP000434052"/>
    </source>
</evidence>
<dbReference type="SUPFAM" id="SSF52540">
    <property type="entry name" value="P-loop containing nucleoside triphosphate hydrolases"/>
    <property type="match status" value="1"/>
</dbReference>
<dbReference type="GO" id="GO:0003677">
    <property type="term" value="F:DNA binding"/>
    <property type="evidence" value="ECO:0007669"/>
    <property type="project" value="InterPro"/>
</dbReference>
<dbReference type="GO" id="GO:0005524">
    <property type="term" value="F:ATP binding"/>
    <property type="evidence" value="ECO:0007669"/>
    <property type="project" value="UniProtKB-UniRule"/>
</dbReference>
<dbReference type="Gene3D" id="3.40.50.300">
    <property type="entry name" value="P-loop containing nucleotide triphosphate hydrolases"/>
    <property type="match status" value="1"/>
</dbReference>
<dbReference type="CDD" id="cd17932">
    <property type="entry name" value="DEXQc_UvrD"/>
    <property type="match status" value="1"/>
</dbReference>
<dbReference type="GO" id="GO:0005829">
    <property type="term" value="C:cytosol"/>
    <property type="evidence" value="ECO:0007669"/>
    <property type="project" value="TreeGrafter"/>
</dbReference>
<dbReference type="InterPro" id="IPR014016">
    <property type="entry name" value="UvrD-like_ATP-bd"/>
</dbReference>
<keyword evidence="1 5" id="KW-0547">Nucleotide-binding</keyword>
<dbReference type="InterPro" id="IPR013986">
    <property type="entry name" value="DExx_box_DNA_helicase_dom_sf"/>
</dbReference>
<proteinExistence type="predicted"/>
<keyword evidence="4 5" id="KW-0067">ATP-binding</keyword>
<feature type="non-terminal residue" evidence="7">
    <location>
        <position position="134"/>
    </location>
</feature>
<dbReference type="OrthoDB" id="9810135at2"/>
<name>A0A6P1ZDZ7_9BACT</name>
<keyword evidence="2 5" id="KW-0378">Hydrolase</keyword>
<dbReference type="PROSITE" id="PS51198">
    <property type="entry name" value="UVRD_HELICASE_ATP_BIND"/>
    <property type="match status" value="1"/>
</dbReference>
<evidence type="ECO:0000256" key="1">
    <source>
        <dbReference type="ARBA" id="ARBA00022741"/>
    </source>
</evidence>
<dbReference type="PANTHER" id="PTHR11070">
    <property type="entry name" value="UVRD / RECB / PCRA DNA HELICASE FAMILY MEMBER"/>
    <property type="match status" value="1"/>
</dbReference>
<dbReference type="Proteomes" id="UP000434052">
    <property type="component" value="Unassembled WGS sequence"/>
</dbReference>
<dbReference type="GO" id="GO:0043138">
    <property type="term" value="F:3'-5' DNA helicase activity"/>
    <property type="evidence" value="ECO:0007669"/>
    <property type="project" value="TreeGrafter"/>
</dbReference>
<evidence type="ECO:0000256" key="4">
    <source>
        <dbReference type="ARBA" id="ARBA00022840"/>
    </source>
</evidence>
<comment type="caution">
    <text evidence="7">The sequence shown here is derived from an EMBL/GenBank/DDBJ whole genome shotgun (WGS) entry which is preliminary data.</text>
</comment>
<evidence type="ECO:0000256" key="2">
    <source>
        <dbReference type="ARBA" id="ARBA00022801"/>
    </source>
</evidence>
<dbReference type="InterPro" id="IPR000212">
    <property type="entry name" value="DNA_helicase_UvrD/REP"/>
</dbReference>
<protein>
    <submittedName>
        <fullName evidence="7">ATP-dependent helicase</fullName>
    </submittedName>
</protein>
<gene>
    <name evidence="7" type="ORF">DQK91_22125</name>
</gene>
<keyword evidence="3 5" id="KW-0347">Helicase</keyword>
<accession>A0A6P1ZDZ7</accession>
<dbReference type="PANTHER" id="PTHR11070:SF3">
    <property type="entry name" value="DNA 3'-5' HELICASE"/>
    <property type="match status" value="1"/>
</dbReference>
<dbReference type="AlphaFoldDB" id="A0A6P1ZDZ7"/>
<evidence type="ECO:0000259" key="6">
    <source>
        <dbReference type="PROSITE" id="PS51198"/>
    </source>
</evidence>
<organism evidence="7 8">
    <name type="scientific">Oceanidesulfovibrio marinus</name>
    <dbReference type="NCBI Taxonomy" id="370038"/>
    <lineage>
        <taxon>Bacteria</taxon>
        <taxon>Pseudomonadati</taxon>
        <taxon>Thermodesulfobacteriota</taxon>
        <taxon>Desulfovibrionia</taxon>
        <taxon>Desulfovibrionales</taxon>
        <taxon>Desulfovibrionaceae</taxon>
        <taxon>Oceanidesulfovibrio</taxon>
    </lineage>
</organism>
<feature type="binding site" evidence="5">
    <location>
        <begin position="22"/>
        <end position="29"/>
    </location>
    <ligand>
        <name>ATP</name>
        <dbReference type="ChEBI" id="CHEBI:30616"/>
    </ligand>
</feature>
<dbReference type="Gene3D" id="1.10.10.160">
    <property type="match status" value="1"/>
</dbReference>
<dbReference type="GO" id="GO:0000725">
    <property type="term" value="P:recombinational repair"/>
    <property type="evidence" value="ECO:0007669"/>
    <property type="project" value="TreeGrafter"/>
</dbReference>
<evidence type="ECO:0000313" key="7">
    <source>
        <dbReference type="EMBL" id="TVM29082.1"/>
    </source>
</evidence>
<evidence type="ECO:0000256" key="5">
    <source>
        <dbReference type="PROSITE-ProRule" id="PRU00560"/>
    </source>
</evidence>
<sequence length="134" mass="14412">MIADPIQLEAVYATEGPVRVIAGAGSGKTRTIVYLLADLVEEGVDPSSILLLTFTRRASQGMLQRASALFGEGRVLGRVQGGTFHAFAYGMLRRYTPEGWPESLTVIDSSDGESLVLEATCEPGCGKEDRSFKE</sequence>
<feature type="domain" description="UvrD-like helicase ATP-binding" evidence="6">
    <location>
        <begin position="1"/>
        <end position="134"/>
    </location>
</feature>
<dbReference type="InterPro" id="IPR027417">
    <property type="entry name" value="P-loop_NTPase"/>
</dbReference>
<dbReference type="EMBL" id="QMIF01000082">
    <property type="protein sequence ID" value="TVM29082.1"/>
    <property type="molecule type" value="Genomic_DNA"/>
</dbReference>
<reference evidence="7 8" key="1">
    <citation type="submission" date="2018-06" db="EMBL/GenBank/DDBJ databases">
        <title>Complete genome of Desulfovibrio marinus P48SEP.</title>
        <authorList>
            <person name="Crispim J.S."/>
            <person name="Vidigal P.M.P."/>
            <person name="Silva L.C.F."/>
            <person name="Araujo L.C."/>
            <person name="Laguardia C.N."/>
            <person name="Dias R.S."/>
            <person name="Sousa M.P."/>
            <person name="Paula S.O."/>
            <person name="Silva C."/>
        </authorList>
    </citation>
    <scope>NUCLEOTIDE SEQUENCE [LARGE SCALE GENOMIC DNA]</scope>
    <source>
        <strain evidence="7 8">P48SEP</strain>
    </source>
</reference>
<dbReference type="GO" id="GO:0016787">
    <property type="term" value="F:hydrolase activity"/>
    <property type="evidence" value="ECO:0007669"/>
    <property type="project" value="UniProtKB-UniRule"/>
</dbReference>
<dbReference type="Pfam" id="PF00580">
    <property type="entry name" value="UvrD-helicase"/>
    <property type="match status" value="1"/>
</dbReference>
<evidence type="ECO:0000256" key="3">
    <source>
        <dbReference type="ARBA" id="ARBA00022806"/>
    </source>
</evidence>